<evidence type="ECO:0000256" key="19">
    <source>
        <dbReference type="RuleBase" id="RU000504"/>
    </source>
</evidence>
<evidence type="ECO:0000256" key="15">
    <source>
        <dbReference type="ARBA" id="ARBA00023152"/>
    </source>
</evidence>
<evidence type="ECO:0000256" key="16">
    <source>
        <dbReference type="ARBA" id="ARBA00023317"/>
    </source>
</evidence>
<keyword evidence="14" id="KW-0630">Potassium</keyword>
<evidence type="ECO:0000256" key="17">
    <source>
        <dbReference type="ARBA" id="ARBA00048152"/>
    </source>
</evidence>
<dbReference type="HOGENOM" id="CLU_015439_0_2_11"/>
<dbReference type="Gene3D" id="3.40.1380.20">
    <property type="entry name" value="Pyruvate kinase, C-terminal domain"/>
    <property type="match status" value="1"/>
</dbReference>
<dbReference type="GO" id="GO:0016301">
    <property type="term" value="F:kinase activity"/>
    <property type="evidence" value="ECO:0007669"/>
    <property type="project" value="UniProtKB-KW"/>
</dbReference>
<dbReference type="Gene3D" id="3.20.20.60">
    <property type="entry name" value="Phosphoenolpyruvate-binding domains"/>
    <property type="match status" value="1"/>
</dbReference>
<dbReference type="KEGG" id="fal:FRAAL4537"/>
<dbReference type="UniPathway" id="UPA00109">
    <property type="reaction ID" value="UER00188"/>
</dbReference>
<dbReference type="NCBIfam" id="NF004978">
    <property type="entry name" value="PRK06354.1"/>
    <property type="match status" value="1"/>
</dbReference>
<keyword evidence="16 22" id="KW-0670">Pyruvate</keyword>
<keyword evidence="15 19" id="KW-0324">Glycolysis</keyword>
<dbReference type="Gene3D" id="2.40.33.10">
    <property type="entry name" value="PK beta-barrel domain-like"/>
    <property type="match status" value="1"/>
</dbReference>
<dbReference type="PRINTS" id="PR01050">
    <property type="entry name" value="PYRUVTKNASE"/>
</dbReference>
<protein>
    <recommendedName>
        <fullName evidence="7 18">Pyruvate kinase</fullName>
        <ecNumber evidence="6 18">2.7.1.40</ecNumber>
    </recommendedName>
</protein>
<evidence type="ECO:0000313" key="22">
    <source>
        <dbReference type="EMBL" id="CAJ63179.1"/>
    </source>
</evidence>
<comment type="cofactor">
    <cofactor evidence="2">
        <name>K(+)</name>
        <dbReference type="ChEBI" id="CHEBI:29103"/>
    </cofactor>
</comment>
<evidence type="ECO:0000259" key="21">
    <source>
        <dbReference type="Pfam" id="PF02887"/>
    </source>
</evidence>
<evidence type="ECO:0000256" key="18">
    <source>
        <dbReference type="NCBIfam" id="TIGR01064"/>
    </source>
</evidence>
<dbReference type="EMBL" id="CT573213">
    <property type="protein sequence ID" value="CAJ63179.1"/>
    <property type="molecule type" value="Genomic_DNA"/>
</dbReference>
<evidence type="ECO:0000256" key="2">
    <source>
        <dbReference type="ARBA" id="ARBA00001958"/>
    </source>
</evidence>
<evidence type="ECO:0000256" key="5">
    <source>
        <dbReference type="ARBA" id="ARBA00011881"/>
    </source>
</evidence>
<dbReference type="InterPro" id="IPR015795">
    <property type="entry name" value="Pyrv_Knase_C"/>
</dbReference>
<reference evidence="22 23" key="1">
    <citation type="journal article" date="2007" name="Genome Res.">
        <title>Genome characteristics of facultatively symbiotic Frankia sp. strains reflect host range and host plant biogeography.</title>
        <authorList>
            <person name="Normand P."/>
            <person name="Lapierre P."/>
            <person name="Tisa L.S."/>
            <person name="Gogarten J.P."/>
            <person name="Alloisio N."/>
            <person name="Bagnarol E."/>
            <person name="Bassi C.A."/>
            <person name="Berry A.M."/>
            <person name="Bickhart D.M."/>
            <person name="Choisne N."/>
            <person name="Couloux A."/>
            <person name="Cournoyer B."/>
            <person name="Cruveiller S."/>
            <person name="Daubin V."/>
            <person name="Demange N."/>
            <person name="Francino M.P."/>
            <person name="Goltsman E."/>
            <person name="Huang Y."/>
            <person name="Kopp O.R."/>
            <person name="Labarre L."/>
            <person name="Lapidus A."/>
            <person name="Lavire C."/>
            <person name="Marechal J."/>
            <person name="Martinez M."/>
            <person name="Mastronunzio J.E."/>
            <person name="Mullin B.C."/>
            <person name="Niemann J."/>
            <person name="Pujic P."/>
            <person name="Rawnsley T."/>
            <person name="Rouy Z."/>
            <person name="Schenowitz C."/>
            <person name="Sellstedt A."/>
            <person name="Tavares F."/>
            <person name="Tomkins J.P."/>
            <person name="Vallenet D."/>
            <person name="Valverde C."/>
            <person name="Wall L.G."/>
            <person name="Wang Y."/>
            <person name="Medigue C."/>
            <person name="Benson D.R."/>
        </authorList>
    </citation>
    <scope>NUCLEOTIDE SEQUENCE [LARGE SCALE GENOMIC DNA]</scope>
    <source>
        <strain evidence="23">DSM 45986 / CECT 9034 / ACN14a</strain>
    </source>
</reference>
<accession>Q0RH54</accession>
<feature type="domain" description="Pyruvate kinase barrel" evidence="20">
    <location>
        <begin position="5"/>
        <end position="325"/>
    </location>
</feature>
<evidence type="ECO:0000256" key="6">
    <source>
        <dbReference type="ARBA" id="ARBA00012142"/>
    </source>
</evidence>
<dbReference type="NCBIfam" id="NF004886">
    <property type="entry name" value="PRK06247.1"/>
    <property type="match status" value="1"/>
</dbReference>
<keyword evidence="11 19" id="KW-0418">Kinase</keyword>
<dbReference type="SUPFAM" id="SSF51621">
    <property type="entry name" value="Phosphoenolpyruvate/pyruvate domain"/>
    <property type="match status" value="1"/>
</dbReference>
<comment type="pathway">
    <text evidence="3 19">Carbohydrate degradation; glycolysis; pyruvate from D-glyceraldehyde 3-phosphate: step 5/5.</text>
</comment>
<keyword evidence="13 19" id="KW-0460">Magnesium</keyword>
<proteinExistence type="inferred from homology"/>
<comment type="subunit">
    <text evidence="5">Homotetramer.</text>
</comment>
<keyword evidence="10" id="KW-0547">Nucleotide-binding</keyword>
<dbReference type="InterPro" id="IPR015793">
    <property type="entry name" value="Pyrv_Knase_brl"/>
</dbReference>
<dbReference type="NCBIfam" id="TIGR01064">
    <property type="entry name" value="pyruv_kin"/>
    <property type="match status" value="1"/>
</dbReference>
<evidence type="ECO:0000256" key="7">
    <source>
        <dbReference type="ARBA" id="ARBA00018587"/>
    </source>
</evidence>
<dbReference type="eggNOG" id="COG0469">
    <property type="taxonomic scope" value="Bacteria"/>
</dbReference>
<sequence length="473" mass="49850">MSVPRRAKIVCTLGPATSSPEKVRALVDAGMDIARLNFSHGTHEQHAVTYARVREAAEAAERSVGILADLQGPKIRLGTFADGGVTLLPGQRFTVTIRDVPGDQHQVGTTYSGLPADVSAGDRILVDDGRLVLQIDGVTDTDVHTTVVIGGPVSDHKGMNIPGAALTVPALSEKDADDLRYALELGVDMIALSFVRSAADVKSVHAIMDEVGTRVPVHAKIEKPQAVAALDGIIEAFDGLMIARGDLGVELPLEDVPLVQKRAVGQARERAKPVIVATQVLESMVSAPRPTRAEASDCANAVLDGADAIMLSAETSVGAYPIESVSTMARIIETAEADLGRIPPLRTEPRTLGGAIAQAAASVGHAVGARYLVAHTLSGDTARRLARYRSEVPVLAFTPIPAVRNQMALFWGVETFLVPFAESTDEMVRQVDSALLQIGRCRPGELVVVVAGTPPGVAGMTNTMRVHRIGEAV</sequence>
<dbReference type="PANTHER" id="PTHR11817">
    <property type="entry name" value="PYRUVATE KINASE"/>
    <property type="match status" value="1"/>
</dbReference>
<evidence type="ECO:0000256" key="12">
    <source>
        <dbReference type="ARBA" id="ARBA00022840"/>
    </source>
</evidence>
<dbReference type="Pfam" id="PF02887">
    <property type="entry name" value="PK_C"/>
    <property type="match status" value="1"/>
</dbReference>
<keyword evidence="23" id="KW-1185">Reference proteome</keyword>
<comment type="catalytic activity">
    <reaction evidence="17 19">
        <text>pyruvate + ATP = phosphoenolpyruvate + ADP + H(+)</text>
        <dbReference type="Rhea" id="RHEA:18157"/>
        <dbReference type="ChEBI" id="CHEBI:15361"/>
        <dbReference type="ChEBI" id="CHEBI:15378"/>
        <dbReference type="ChEBI" id="CHEBI:30616"/>
        <dbReference type="ChEBI" id="CHEBI:58702"/>
        <dbReference type="ChEBI" id="CHEBI:456216"/>
        <dbReference type="EC" id="2.7.1.40"/>
    </reaction>
</comment>
<evidence type="ECO:0000256" key="8">
    <source>
        <dbReference type="ARBA" id="ARBA00022679"/>
    </source>
</evidence>
<dbReference type="SUPFAM" id="SSF50800">
    <property type="entry name" value="PK beta-barrel domain-like"/>
    <property type="match status" value="1"/>
</dbReference>
<keyword evidence="12" id="KW-0067">ATP-binding</keyword>
<dbReference type="FunFam" id="3.40.1380.20:FF:000009">
    <property type="entry name" value="Pyruvate kinase"/>
    <property type="match status" value="1"/>
</dbReference>
<organism evidence="22 23">
    <name type="scientific">Frankia alni (strain DSM 45986 / CECT 9034 / ACN14a)</name>
    <dbReference type="NCBI Taxonomy" id="326424"/>
    <lineage>
        <taxon>Bacteria</taxon>
        <taxon>Bacillati</taxon>
        <taxon>Actinomycetota</taxon>
        <taxon>Actinomycetes</taxon>
        <taxon>Frankiales</taxon>
        <taxon>Frankiaceae</taxon>
        <taxon>Frankia</taxon>
    </lineage>
</organism>
<dbReference type="Proteomes" id="UP000000657">
    <property type="component" value="Chromosome"/>
</dbReference>
<dbReference type="FunFam" id="2.40.33.10:FF:000001">
    <property type="entry name" value="Pyruvate kinase"/>
    <property type="match status" value="1"/>
</dbReference>
<gene>
    <name evidence="22" type="primary">pykA</name>
    <name evidence="22" type="ordered locus">FRAAL4537</name>
</gene>
<dbReference type="SUPFAM" id="SSF52935">
    <property type="entry name" value="PK C-terminal domain-like"/>
    <property type="match status" value="1"/>
</dbReference>
<evidence type="ECO:0000256" key="9">
    <source>
        <dbReference type="ARBA" id="ARBA00022723"/>
    </source>
</evidence>
<dbReference type="GO" id="GO:0004743">
    <property type="term" value="F:pyruvate kinase activity"/>
    <property type="evidence" value="ECO:0007669"/>
    <property type="project" value="UniProtKB-UniRule"/>
</dbReference>
<dbReference type="NCBIfam" id="NF004491">
    <property type="entry name" value="PRK05826.1"/>
    <property type="match status" value="1"/>
</dbReference>
<evidence type="ECO:0000256" key="3">
    <source>
        <dbReference type="ARBA" id="ARBA00004997"/>
    </source>
</evidence>
<dbReference type="InterPro" id="IPR015813">
    <property type="entry name" value="Pyrv/PenolPyrv_kinase-like_dom"/>
</dbReference>
<evidence type="ECO:0000313" key="23">
    <source>
        <dbReference type="Proteomes" id="UP000000657"/>
    </source>
</evidence>
<evidence type="ECO:0000256" key="10">
    <source>
        <dbReference type="ARBA" id="ARBA00022741"/>
    </source>
</evidence>
<comment type="similarity">
    <text evidence="4 19">Belongs to the pyruvate kinase family.</text>
</comment>
<dbReference type="InterPro" id="IPR036918">
    <property type="entry name" value="Pyrv_Knase_C_sf"/>
</dbReference>
<dbReference type="GO" id="GO:0030955">
    <property type="term" value="F:potassium ion binding"/>
    <property type="evidence" value="ECO:0007669"/>
    <property type="project" value="UniProtKB-UniRule"/>
</dbReference>
<evidence type="ECO:0000256" key="13">
    <source>
        <dbReference type="ARBA" id="ARBA00022842"/>
    </source>
</evidence>
<evidence type="ECO:0000256" key="11">
    <source>
        <dbReference type="ARBA" id="ARBA00022777"/>
    </source>
</evidence>
<dbReference type="AlphaFoldDB" id="Q0RH54"/>
<evidence type="ECO:0000256" key="4">
    <source>
        <dbReference type="ARBA" id="ARBA00008663"/>
    </source>
</evidence>
<dbReference type="InterPro" id="IPR011037">
    <property type="entry name" value="Pyrv_Knase-like_insert_dom_sf"/>
</dbReference>
<dbReference type="InterPro" id="IPR001697">
    <property type="entry name" value="Pyr_Knase"/>
</dbReference>
<dbReference type="EC" id="2.7.1.40" evidence="6 18"/>
<feature type="domain" description="Pyruvate kinase C-terminal" evidence="21">
    <location>
        <begin position="355"/>
        <end position="467"/>
    </location>
</feature>
<comment type="cofactor">
    <cofactor evidence="1">
        <name>Mg(2+)</name>
        <dbReference type="ChEBI" id="CHEBI:18420"/>
    </cofactor>
</comment>
<dbReference type="STRING" id="326424.FRAAL4537"/>
<dbReference type="Pfam" id="PF00224">
    <property type="entry name" value="PK"/>
    <property type="match status" value="1"/>
</dbReference>
<dbReference type="InterPro" id="IPR040442">
    <property type="entry name" value="Pyrv_kinase-like_dom_sf"/>
</dbReference>
<evidence type="ECO:0000256" key="1">
    <source>
        <dbReference type="ARBA" id="ARBA00001946"/>
    </source>
</evidence>
<dbReference type="InterPro" id="IPR015806">
    <property type="entry name" value="Pyrv_Knase_insert_dom_sf"/>
</dbReference>
<dbReference type="GO" id="GO:0000287">
    <property type="term" value="F:magnesium ion binding"/>
    <property type="evidence" value="ECO:0007669"/>
    <property type="project" value="UniProtKB-UniRule"/>
</dbReference>
<keyword evidence="9" id="KW-0479">Metal-binding</keyword>
<name>Q0RH54_FRAAA</name>
<keyword evidence="8 19" id="KW-0808">Transferase</keyword>
<dbReference type="GO" id="GO:0005524">
    <property type="term" value="F:ATP binding"/>
    <property type="evidence" value="ECO:0007669"/>
    <property type="project" value="UniProtKB-KW"/>
</dbReference>
<evidence type="ECO:0000256" key="14">
    <source>
        <dbReference type="ARBA" id="ARBA00022958"/>
    </source>
</evidence>
<evidence type="ECO:0000259" key="20">
    <source>
        <dbReference type="Pfam" id="PF00224"/>
    </source>
</evidence>